<accession>A0AAD2UXI8</accession>
<dbReference type="RefSeq" id="WP_050321988.1">
    <property type="nucleotide sequence ID" value="NZ_CTRB01000006.1"/>
</dbReference>
<protein>
    <submittedName>
        <fullName evidence="2">Pore-forming cytotoxin subunit YaxB</fullName>
    </submittedName>
</protein>
<dbReference type="EMBL" id="ABNAVX010000003">
    <property type="protein sequence ID" value="ELI8101192.1"/>
    <property type="molecule type" value="Genomic_DNA"/>
</dbReference>
<dbReference type="Proteomes" id="UP001182355">
    <property type="component" value="Unassembled WGS sequence"/>
</dbReference>
<dbReference type="AlphaFoldDB" id="A0AAD2UXI8"/>
<evidence type="ECO:0000313" key="2">
    <source>
        <dbReference type="EMBL" id="ELI8101192.1"/>
    </source>
</evidence>
<keyword evidence="1" id="KW-0175">Coiled coil</keyword>
<proteinExistence type="predicted"/>
<comment type="caution">
    <text evidence="2">The sequence shown here is derived from an EMBL/GenBank/DDBJ whole genome shotgun (WGS) entry which is preliminary data.</text>
</comment>
<dbReference type="InterPro" id="IPR047760">
    <property type="entry name" value="XaxB-like"/>
</dbReference>
<name>A0AAD2UXI8_YEREN</name>
<evidence type="ECO:0000313" key="3">
    <source>
        <dbReference type="Proteomes" id="UP001182355"/>
    </source>
</evidence>
<dbReference type="NCBIfam" id="NF033927">
    <property type="entry name" value="alph_xenorhab_B"/>
    <property type="match status" value="1"/>
</dbReference>
<gene>
    <name evidence="2" type="primary">yaxB</name>
    <name evidence="2" type="ORF">RSF11_000872</name>
</gene>
<feature type="coiled-coil region" evidence="1">
    <location>
        <begin position="158"/>
        <end position="187"/>
    </location>
</feature>
<organism evidence="2 3">
    <name type="scientific">Yersinia enterocolitica</name>
    <dbReference type="NCBI Taxonomy" id="630"/>
    <lineage>
        <taxon>Bacteria</taxon>
        <taxon>Pseudomonadati</taxon>
        <taxon>Pseudomonadota</taxon>
        <taxon>Gammaproteobacteria</taxon>
        <taxon>Enterobacterales</taxon>
        <taxon>Yersiniaceae</taxon>
        <taxon>Yersinia</taxon>
    </lineage>
</organism>
<sequence>MAEISTFPHSGLSYPDINIKIFSQGVKNISHLAQFKTTGVEVLQEKALRVSLYAQRLDVIVRESLSSLQVKLENTLALTYFTTLEEIDEALISQDIDEESKSEMRKERINIIKNLANDIAQLKQLFIEKTELLDKSSSDLHNVVIIEGTDKVLQAEQLRQKQLTADIATKELERKEIEKKRDKIIEALDVIREHNLVDAFKDLIPTGENLSELDLAKPEIELLKQSLEITKKLLGQFSEGLKYIDLTDARKKLDNQIDTASTRLIELNRQLEQSEKLISGVNAVIKIDQEKSAVVAEAEKLSRAWHIFIHEITALQGTSLNEVELSKPLIEQQIYLESLIKQFTQ</sequence>
<evidence type="ECO:0000256" key="1">
    <source>
        <dbReference type="SAM" id="Coils"/>
    </source>
</evidence>
<reference evidence="2" key="1">
    <citation type="submission" date="2023-02" db="EMBL/GenBank/DDBJ databases">
        <authorList>
            <person name="Ashton P.M."/>
            <person name="Dallman T."/>
            <person name="Nair S."/>
            <person name="De Pinna E."/>
            <person name="Peters T."/>
            <person name="Grant K."/>
        </authorList>
    </citation>
    <scope>NUCLEOTIDE SEQUENCE</scope>
    <source>
        <strain evidence="2">01103883</strain>
    </source>
</reference>
<feature type="coiled-coil region" evidence="1">
    <location>
        <begin position="250"/>
        <end position="277"/>
    </location>
</feature>